<evidence type="ECO:0000256" key="5">
    <source>
        <dbReference type="ARBA" id="ARBA00022729"/>
    </source>
</evidence>
<feature type="signal peptide" evidence="7">
    <location>
        <begin position="1"/>
        <end position="17"/>
    </location>
</feature>
<evidence type="ECO:0000313" key="8">
    <source>
        <dbReference type="EMBL" id="PPQ91344.1"/>
    </source>
</evidence>
<reference evidence="8 9" key="1">
    <citation type="journal article" date="2018" name="Evol. Lett.">
        <title>Horizontal gene cluster transfer increased hallucinogenic mushroom diversity.</title>
        <authorList>
            <person name="Reynolds H.T."/>
            <person name="Vijayakumar V."/>
            <person name="Gluck-Thaler E."/>
            <person name="Korotkin H.B."/>
            <person name="Matheny P.B."/>
            <person name="Slot J.C."/>
        </authorList>
    </citation>
    <scope>NUCLEOTIDE SEQUENCE [LARGE SCALE GENOMIC DNA]</scope>
    <source>
        <strain evidence="8 9">2631</strain>
    </source>
</reference>
<dbReference type="GO" id="GO:0005199">
    <property type="term" value="F:structural constituent of cell wall"/>
    <property type="evidence" value="ECO:0007669"/>
    <property type="project" value="InterPro"/>
</dbReference>
<dbReference type="SMART" id="SM00075">
    <property type="entry name" value="HYDRO"/>
    <property type="match status" value="1"/>
</dbReference>
<dbReference type="InterPro" id="IPR001338">
    <property type="entry name" value="Class_I_Hydrophobin"/>
</dbReference>
<proteinExistence type="inferred from homology"/>
<dbReference type="Pfam" id="PF01185">
    <property type="entry name" value="Hydrophobin"/>
    <property type="match status" value="1"/>
</dbReference>
<keyword evidence="3 7" id="KW-0134">Cell wall</keyword>
<dbReference type="GO" id="GO:0009277">
    <property type="term" value="C:fungal-type cell wall"/>
    <property type="evidence" value="ECO:0007669"/>
    <property type="project" value="InterPro"/>
</dbReference>
<comment type="caution">
    <text evidence="8">The sequence shown here is derived from an EMBL/GenBank/DDBJ whole genome shotgun (WGS) entry which is preliminary data.</text>
</comment>
<evidence type="ECO:0000256" key="6">
    <source>
        <dbReference type="ARBA" id="ARBA00023157"/>
    </source>
</evidence>
<evidence type="ECO:0000256" key="7">
    <source>
        <dbReference type="RuleBase" id="RU365009"/>
    </source>
</evidence>
<accession>A0A409XKS5</accession>
<keyword evidence="6 7" id="KW-1015">Disulfide bond</keyword>
<sequence>MFSRIFAIALLALPVLAAATAVPRGGDGQCNTGAVQCCNQVGTAHTLLANDAGLASVLNLVVAPVTAILGVSCTPISVIAAAGNSCTSQPVCCTQNNFNGAVNVGCSPVNANL</sequence>
<evidence type="ECO:0000256" key="2">
    <source>
        <dbReference type="ARBA" id="ARBA00010446"/>
    </source>
</evidence>
<dbReference type="OrthoDB" id="4225815at2759"/>
<evidence type="ECO:0000313" key="9">
    <source>
        <dbReference type="Proteomes" id="UP000283269"/>
    </source>
</evidence>
<gene>
    <name evidence="8" type="ORF">CVT25_005371</name>
</gene>
<dbReference type="Proteomes" id="UP000283269">
    <property type="component" value="Unassembled WGS sequence"/>
</dbReference>
<dbReference type="EMBL" id="NHYD01001366">
    <property type="protein sequence ID" value="PPQ91344.1"/>
    <property type="molecule type" value="Genomic_DNA"/>
</dbReference>
<dbReference type="PROSITE" id="PS00956">
    <property type="entry name" value="HYDROPHOBIN"/>
    <property type="match status" value="1"/>
</dbReference>
<evidence type="ECO:0000256" key="3">
    <source>
        <dbReference type="ARBA" id="ARBA00022512"/>
    </source>
</evidence>
<comment type="similarity">
    <text evidence="2 7">Belongs to the fungal hydrophobin family.</text>
</comment>
<dbReference type="CDD" id="cd23507">
    <property type="entry name" value="hydrophobin_I"/>
    <property type="match status" value="1"/>
</dbReference>
<comment type="subcellular location">
    <subcellularLocation>
        <location evidence="1 7">Secreted</location>
        <location evidence="1 7">Cell wall</location>
    </subcellularLocation>
</comment>
<feature type="chain" id="PRO_5018811433" description="Hydrophobin" evidence="7">
    <location>
        <begin position="18"/>
        <end position="113"/>
    </location>
</feature>
<organism evidence="8 9">
    <name type="scientific">Psilocybe cyanescens</name>
    <dbReference type="NCBI Taxonomy" id="93625"/>
    <lineage>
        <taxon>Eukaryota</taxon>
        <taxon>Fungi</taxon>
        <taxon>Dikarya</taxon>
        <taxon>Basidiomycota</taxon>
        <taxon>Agaricomycotina</taxon>
        <taxon>Agaricomycetes</taxon>
        <taxon>Agaricomycetidae</taxon>
        <taxon>Agaricales</taxon>
        <taxon>Agaricineae</taxon>
        <taxon>Strophariaceae</taxon>
        <taxon>Psilocybe</taxon>
    </lineage>
</organism>
<keyword evidence="9" id="KW-1185">Reference proteome</keyword>
<protein>
    <recommendedName>
        <fullName evidence="7">Hydrophobin</fullName>
    </recommendedName>
</protein>
<dbReference type="InParanoid" id="A0A409XKS5"/>
<name>A0A409XKS5_PSICY</name>
<evidence type="ECO:0000256" key="4">
    <source>
        <dbReference type="ARBA" id="ARBA00022525"/>
    </source>
</evidence>
<dbReference type="AlphaFoldDB" id="A0A409XKS5"/>
<evidence type="ECO:0000256" key="1">
    <source>
        <dbReference type="ARBA" id="ARBA00004191"/>
    </source>
</evidence>
<keyword evidence="4 7" id="KW-0964">Secreted</keyword>
<keyword evidence="5 7" id="KW-0732">Signal</keyword>
<dbReference type="InterPro" id="IPR019778">
    <property type="entry name" value="Class_I_Hydrophobin_CS"/>
</dbReference>